<protein>
    <recommendedName>
        <fullName evidence="2">Ecp2 effector protein-like domain-containing protein</fullName>
    </recommendedName>
</protein>
<dbReference type="OrthoDB" id="4205265at2759"/>
<organism evidence="3 4">
    <name type="scientific">Helicocarpus griseus UAMH5409</name>
    <dbReference type="NCBI Taxonomy" id="1447875"/>
    <lineage>
        <taxon>Eukaryota</taxon>
        <taxon>Fungi</taxon>
        <taxon>Dikarya</taxon>
        <taxon>Ascomycota</taxon>
        <taxon>Pezizomycotina</taxon>
        <taxon>Eurotiomycetes</taxon>
        <taxon>Eurotiomycetidae</taxon>
        <taxon>Onygenales</taxon>
        <taxon>Ajellomycetaceae</taxon>
        <taxon>Helicocarpus</taxon>
    </lineage>
</organism>
<dbReference type="InterPro" id="IPR029226">
    <property type="entry name" value="Ecp2-like"/>
</dbReference>
<gene>
    <name evidence="3" type="ORF">AJ79_10115</name>
</gene>
<evidence type="ECO:0000256" key="1">
    <source>
        <dbReference type="SAM" id="MobiDB-lite"/>
    </source>
</evidence>
<comment type="caution">
    <text evidence="3">The sequence shown here is derived from an EMBL/GenBank/DDBJ whole genome shotgun (WGS) entry which is preliminary data.</text>
</comment>
<sequence length="206" mass="22535">MFYNFSLDDQVDNQPDNHSTGACSLLGPDVSQTLSSKVPVNKGTTEDLPDVMEPGVMRIPPYSPERISQSWGTSERNSTGIHLLKTLSGRDFCGISTFIDQTSGALPSVEDCLTIVRNIQGDDSSSWQTPVVGKPHRGILEYKSCVFGVEATKVNGNVWFLVGGQDVIDIINESIARFKQNGKVGAMGTMKCMGNLLDQWVEWGLY</sequence>
<name>A0A2B7WF69_9EURO</name>
<feature type="region of interest" description="Disordered" evidence="1">
    <location>
        <begin position="1"/>
        <end position="56"/>
    </location>
</feature>
<accession>A0A2B7WF69</accession>
<keyword evidence="4" id="KW-1185">Reference proteome</keyword>
<evidence type="ECO:0000313" key="3">
    <source>
        <dbReference type="EMBL" id="PGG95335.1"/>
    </source>
</evidence>
<feature type="domain" description="Ecp2 effector protein-like" evidence="2">
    <location>
        <begin position="93"/>
        <end position="192"/>
    </location>
</feature>
<dbReference type="EMBL" id="PDNB01000358">
    <property type="protein sequence ID" value="PGG95335.1"/>
    <property type="molecule type" value="Genomic_DNA"/>
</dbReference>
<reference evidence="3 4" key="1">
    <citation type="submission" date="2017-10" db="EMBL/GenBank/DDBJ databases">
        <title>Comparative genomics in systemic dimorphic fungi from Ajellomycetaceae.</title>
        <authorList>
            <person name="Munoz J.F."/>
            <person name="Mcewen J.G."/>
            <person name="Clay O.K."/>
            <person name="Cuomo C.A."/>
        </authorList>
    </citation>
    <scope>NUCLEOTIDE SEQUENCE [LARGE SCALE GENOMIC DNA]</scope>
    <source>
        <strain evidence="3 4">UAMH5409</strain>
    </source>
</reference>
<dbReference type="AlphaFoldDB" id="A0A2B7WF69"/>
<evidence type="ECO:0000313" key="4">
    <source>
        <dbReference type="Proteomes" id="UP000223968"/>
    </source>
</evidence>
<feature type="compositionally biased region" description="Polar residues" evidence="1">
    <location>
        <begin position="12"/>
        <end position="22"/>
    </location>
</feature>
<evidence type="ECO:0000259" key="2">
    <source>
        <dbReference type="Pfam" id="PF14856"/>
    </source>
</evidence>
<dbReference type="Pfam" id="PF14856">
    <property type="entry name" value="Hce2"/>
    <property type="match status" value="1"/>
</dbReference>
<proteinExistence type="predicted"/>
<dbReference type="Proteomes" id="UP000223968">
    <property type="component" value="Unassembled WGS sequence"/>
</dbReference>